<dbReference type="InterPro" id="IPR036542">
    <property type="entry name" value="PTS_IIA_lac/cel_sf"/>
</dbReference>
<sequence>MTKEEVTMIGFEIVAYAGEARSKLLMAIKEAENSNFEKAEKLIAEANEVLLEAHGQQTEMIQKEAAGETNELGFIMVHAQDHLMTAMLLKDLTQHFINLYKKSN</sequence>
<evidence type="ECO:0000256" key="1">
    <source>
        <dbReference type="ARBA" id="ARBA00004496"/>
    </source>
</evidence>
<comment type="subcellular location">
    <subcellularLocation>
        <location evidence="1">Cytoplasm</location>
    </subcellularLocation>
</comment>
<evidence type="ECO:0000313" key="18">
    <source>
        <dbReference type="EMBL" id="ACZ10296.1"/>
    </source>
</evidence>
<dbReference type="InterPro" id="IPR003188">
    <property type="entry name" value="PTS_IIA_lac/cel"/>
</dbReference>
<reference evidence="18 19" key="2">
    <citation type="journal article" date="2010" name="Stand. Genomic Sci.">
        <title>Complete genome sequence of Sebaldella termitidis type strain (NCTC 11300).</title>
        <authorList>
            <person name="Harmon-Smith M."/>
            <person name="Celia L."/>
            <person name="Chertkov O."/>
            <person name="Lapidus A."/>
            <person name="Copeland A."/>
            <person name="Glavina Del Rio T."/>
            <person name="Nolan M."/>
            <person name="Lucas S."/>
            <person name="Tice H."/>
            <person name="Cheng J.F."/>
            <person name="Han C."/>
            <person name="Detter J.C."/>
            <person name="Bruce D."/>
            <person name="Goodwin L."/>
            <person name="Pitluck S."/>
            <person name="Pati A."/>
            <person name="Liolios K."/>
            <person name="Ivanova N."/>
            <person name="Mavromatis K."/>
            <person name="Mikhailova N."/>
            <person name="Chen A."/>
            <person name="Palaniappan K."/>
            <person name="Land M."/>
            <person name="Hauser L."/>
            <person name="Chang Y.J."/>
            <person name="Jeffries C.D."/>
            <person name="Brettin T."/>
            <person name="Goker M."/>
            <person name="Beck B."/>
            <person name="Bristow J."/>
            <person name="Eisen J.A."/>
            <person name="Markowitz V."/>
            <person name="Hugenholtz P."/>
            <person name="Kyrpides N.C."/>
            <person name="Klenk H.P."/>
            <person name="Chen F."/>
        </authorList>
    </citation>
    <scope>NUCLEOTIDE SEQUENCE [LARGE SCALE GENOMIC DNA]</scope>
    <source>
        <strain evidence="19">ATCC 33386 / NCTC 11300</strain>
    </source>
</reference>
<dbReference type="Proteomes" id="UP000000845">
    <property type="component" value="Chromosome"/>
</dbReference>
<evidence type="ECO:0000256" key="15">
    <source>
        <dbReference type="PIRSR" id="PIRSR000699-1"/>
    </source>
</evidence>
<keyword evidence="4" id="KW-0813">Transport</keyword>
<comment type="subunit">
    <text evidence="2">Homotrimer.</text>
</comment>
<evidence type="ECO:0000256" key="13">
    <source>
        <dbReference type="ARBA" id="ARBA00031467"/>
    </source>
</evidence>
<keyword evidence="9" id="KW-0598">Phosphotransferase system</keyword>
<keyword evidence="11 16" id="KW-0460">Magnesium</keyword>
<evidence type="ECO:0000256" key="17">
    <source>
        <dbReference type="PROSITE-ProRule" id="PRU00418"/>
    </source>
</evidence>
<dbReference type="HOGENOM" id="CLU_152490_1_0_0"/>
<evidence type="ECO:0000313" key="19">
    <source>
        <dbReference type="Proteomes" id="UP000000845"/>
    </source>
</evidence>
<evidence type="ECO:0000256" key="10">
    <source>
        <dbReference type="ARBA" id="ARBA00022723"/>
    </source>
</evidence>
<gene>
    <name evidence="18" type="ordered locus">Sterm_3457</name>
</gene>
<evidence type="ECO:0000256" key="16">
    <source>
        <dbReference type="PIRSR" id="PIRSR000699-2"/>
    </source>
</evidence>
<dbReference type="KEGG" id="str:Sterm_3457"/>
<dbReference type="Pfam" id="PF02255">
    <property type="entry name" value="PTS_IIA"/>
    <property type="match status" value="1"/>
</dbReference>
<keyword evidence="8" id="KW-0808">Transferase</keyword>
<evidence type="ECO:0000256" key="12">
    <source>
        <dbReference type="ARBA" id="ARBA00030293"/>
    </source>
</evidence>
<dbReference type="GO" id="GO:0046872">
    <property type="term" value="F:metal ion binding"/>
    <property type="evidence" value="ECO:0007669"/>
    <property type="project" value="UniProtKB-KW"/>
</dbReference>
<dbReference type="PIRSF" id="PIRSF000699">
    <property type="entry name" value="PTS_IILac_III"/>
    <property type="match status" value="1"/>
</dbReference>
<keyword evidence="7" id="KW-0762">Sugar transport</keyword>
<accession>D1AQN6</accession>
<dbReference type="PANTHER" id="PTHR34382:SF9">
    <property type="entry name" value="PHOSPHOTRANSFERASE SYSTEM SUGAR-SPECIFIC EII COMPONENT"/>
    <property type="match status" value="1"/>
</dbReference>
<dbReference type="GO" id="GO:0009401">
    <property type="term" value="P:phosphoenolpyruvate-dependent sugar phosphotransferase system"/>
    <property type="evidence" value="ECO:0007669"/>
    <property type="project" value="UniProtKB-KW"/>
</dbReference>
<keyword evidence="6" id="KW-0597">Phosphoprotein</keyword>
<feature type="binding site" evidence="16">
    <location>
        <position position="81"/>
    </location>
    <ligand>
        <name>Mg(2+)</name>
        <dbReference type="ChEBI" id="CHEBI:18420"/>
        <note>ligand shared between all trimeric partners</note>
    </ligand>
</feature>
<dbReference type="STRING" id="526218.Sterm_3457"/>
<keyword evidence="5" id="KW-0963">Cytoplasm</keyword>
<feature type="modified residue" description="Phosphohistidine; by HPr" evidence="17">
    <location>
        <position position="78"/>
    </location>
</feature>
<evidence type="ECO:0000256" key="6">
    <source>
        <dbReference type="ARBA" id="ARBA00022553"/>
    </source>
</evidence>
<evidence type="ECO:0000256" key="3">
    <source>
        <dbReference type="ARBA" id="ARBA00014322"/>
    </source>
</evidence>
<proteinExistence type="predicted"/>
<evidence type="ECO:0000256" key="5">
    <source>
        <dbReference type="ARBA" id="ARBA00022490"/>
    </source>
</evidence>
<organism evidence="18 19">
    <name type="scientific">Sebaldella termitidis (strain ATCC 33386 / NCTC 11300)</name>
    <dbReference type="NCBI Taxonomy" id="526218"/>
    <lineage>
        <taxon>Bacteria</taxon>
        <taxon>Fusobacteriati</taxon>
        <taxon>Fusobacteriota</taxon>
        <taxon>Fusobacteriia</taxon>
        <taxon>Fusobacteriales</taxon>
        <taxon>Leptotrichiaceae</taxon>
        <taxon>Sebaldella</taxon>
    </lineage>
</organism>
<evidence type="ECO:0000256" key="8">
    <source>
        <dbReference type="ARBA" id="ARBA00022679"/>
    </source>
</evidence>
<dbReference type="RefSeq" id="WP_012862878.1">
    <property type="nucleotide sequence ID" value="NC_013517.1"/>
</dbReference>
<dbReference type="GO" id="GO:0005737">
    <property type="term" value="C:cytoplasm"/>
    <property type="evidence" value="ECO:0007669"/>
    <property type="project" value="UniProtKB-SubCell"/>
</dbReference>
<dbReference type="SUPFAM" id="SSF46973">
    <property type="entry name" value="Enzyme IIa from lactose specific PTS, IIa-lac"/>
    <property type="match status" value="1"/>
</dbReference>
<evidence type="ECO:0000256" key="14">
    <source>
        <dbReference type="ARBA" id="ARBA00032708"/>
    </source>
</evidence>
<comment type="cofactor">
    <cofactor evidence="16">
        <name>Mg(2+)</name>
        <dbReference type="ChEBI" id="CHEBI:18420"/>
    </cofactor>
    <text evidence="16">Binds 1 Mg(2+) ion per trimer.</text>
</comment>
<name>D1AQN6_SEBTE</name>
<dbReference type="AlphaFoldDB" id="D1AQN6"/>
<dbReference type="EMBL" id="CP001739">
    <property type="protein sequence ID" value="ACZ10296.1"/>
    <property type="molecule type" value="Genomic_DNA"/>
</dbReference>
<evidence type="ECO:0000256" key="11">
    <source>
        <dbReference type="ARBA" id="ARBA00022842"/>
    </source>
</evidence>
<dbReference type="Gene3D" id="1.20.58.80">
    <property type="entry name" value="Phosphotransferase system, lactose/cellobiose-type IIA subunit"/>
    <property type="match status" value="1"/>
</dbReference>
<evidence type="ECO:0000256" key="9">
    <source>
        <dbReference type="ARBA" id="ARBA00022683"/>
    </source>
</evidence>
<protein>
    <recommendedName>
        <fullName evidence="3">PTS system lactose-specific EIIA component</fullName>
    </recommendedName>
    <alternativeName>
        <fullName evidence="12">EIIA-Lac</fullName>
    </alternativeName>
    <alternativeName>
        <fullName evidence="14">EIII-Lac</fullName>
    </alternativeName>
    <alternativeName>
        <fullName evidence="13">Lactose-specific phosphotransferase enzyme IIA component</fullName>
    </alternativeName>
</protein>
<keyword evidence="19" id="KW-1185">Reference proteome</keyword>
<dbReference type="eggNOG" id="COG1447">
    <property type="taxonomic scope" value="Bacteria"/>
</dbReference>
<dbReference type="GO" id="GO:0016740">
    <property type="term" value="F:transferase activity"/>
    <property type="evidence" value="ECO:0007669"/>
    <property type="project" value="UniProtKB-KW"/>
</dbReference>
<feature type="active site" description="Tele-phosphohistidine intermediate" evidence="15">
    <location>
        <position position="78"/>
    </location>
</feature>
<evidence type="ECO:0000256" key="4">
    <source>
        <dbReference type="ARBA" id="ARBA00022448"/>
    </source>
</evidence>
<dbReference type="PANTHER" id="PTHR34382">
    <property type="entry name" value="PTS SYSTEM N,N'-DIACETYLCHITOBIOSE-SPECIFIC EIIA COMPONENT"/>
    <property type="match status" value="1"/>
</dbReference>
<evidence type="ECO:0000256" key="2">
    <source>
        <dbReference type="ARBA" id="ARBA00011233"/>
    </source>
</evidence>
<dbReference type="PROSITE" id="PS51095">
    <property type="entry name" value="PTS_EIIA_TYPE_3"/>
    <property type="match status" value="1"/>
</dbReference>
<evidence type="ECO:0000256" key="7">
    <source>
        <dbReference type="ARBA" id="ARBA00022597"/>
    </source>
</evidence>
<dbReference type="CDD" id="cd00215">
    <property type="entry name" value="PTS_IIA_lac"/>
    <property type="match status" value="1"/>
</dbReference>
<reference evidence="19" key="1">
    <citation type="submission" date="2009-09" db="EMBL/GenBank/DDBJ databases">
        <title>The complete chromosome of Sebaldella termitidis ATCC 33386.</title>
        <authorList>
            <consortium name="US DOE Joint Genome Institute (JGI-PGF)"/>
            <person name="Lucas S."/>
            <person name="Copeland A."/>
            <person name="Lapidus A."/>
            <person name="Glavina del Rio T."/>
            <person name="Dalin E."/>
            <person name="Tice H."/>
            <person name="Bruce D."/>
            <person name="Goodwin L."/>
            <person name="Pitluck S."/>
            <person name="Kyrpides N."/>
            <person name="Mavromatis K."/>
            <person name="Ivanova N."/>
            <person name="Mikhailova N."/>
            <person name="Sims D."/>
            <person name="Meincke L."/>
            <person name="Brettin T."/>
            <person name="Detter J.C."/>
            <person name="Han C."/>
            <person name="Larimer F."/>
            <person name="Land M."/>
            <person name="Hauser L."/>
            <person name="Markowitz V."/>
            <person name="Cheng J.F."/>
            <person name="Hugenholtz P."/>
            <person name="Woyke T."/>
            <person name="Wu D."/>
            <person name="Eisen J.A."/>
        </authorList>
    </citation>
    <scope>NUCLEOTIDE SEQUENCE [LARGE SCALE GENOMIC DNA]</scope>
    <source>
        <strain evidence="19">ATCC 33386 / NCTC 11300</strain>
    </source>
</reference>
<keyword evidence="10 16" id="KW-0479">Metal-binding</keyword>